<proteinExistence type="predicted"/>
<reference evidence="2 3" key="1">
    <citation type="journal article" date="2017" name="Mol. Plant">
        <title>The Genome of Medicinal Plant Macleaya cordata Provides New Insights into Benzylisoquinoline Alkaloids Metabolism.</title>
        <authorList>
            <person name="Liu X."/>
            <person name="Liu Y."/>
            <person name="Huang P."/>
            <person name="Ma Y."/>
            <person name="Qing Z."/>
            <person name="Tang Q."/>
            <person name="Cao H."/>
            <person name="Cheng P."/>
            <person name="Zheng Y."/>
            <person name="Yuan Z."/>
            <person name="Zhou Y."/>
            <person name="Liu J."/>
            <person name="Tang Z."/>
            <person name="Zhuo Y."/>
            <person name="Zhang Y."/>
            <person name="Yu L."/>
            <person name="Huang J."/>
            <person name="Yang P."/>
            <person name="Peng Q."/>
            <person name="Zhang J."/>
            <person name="Jiang W."/>
            <person name="Zhang Z."/>
            <person name="Lin K."/>
            <person name="Ro D.K."/>
            <person name="Chen X."/>
            <person name="Xiong X."/>
            <person name="Shang Y."/>
            <person name="Huang S."/>
            <person name="Zeng J."/>
        </authorList>
    </citation>
    <scope>NUCLEOTIDE SEQUENCE [LARGE SCALE GENOMIC DNA]</scope>
    <source>
        <strain evidence="3">cv. BLH2017</strain>
        <tissue evidence="2">Root</tissue>
    </source>
</reference>
<sequence length="488" mass="54908">MGCISSKIITRSRSYQEELNQSFQKSNNNNNNGLPGLEELFISSRNGGRDQFLAHLVCSAAANNNSSVTLKKVQSGNFSTSSELQPPSNKDILKQSVIPTNPDETINSWELMAGLEQEEQQQQQQQQILSSPIGELEPIHHRRLTKKRSKSFHWFIEHDSSSPILEGNYAGAKDHHGSNNNNKKMGILRSRSFHFHTLQEYDEMVEEKKKWLIEAREQGNPEDPVRDMMMMMKVQSSYPNCGTYSSPKICDHSVDEEEGSVLEIIEEKDNKYYGLMEEDAIKKDNNRWIEQEEEDPAPASKEAAKKSMNAEIIETKEEGTAFTTYTSSLISATDVVVEEDVPSEGKLLLSKKGLKRKAVAKELTSLSIPMPPLTSTIEFPGSLGERLDHDEVLGGEQQVYNYYSSEAYVTPKFGSFNSLPPVQLQRKKCSSGSSTDDSAVFESEMVAAFEEAMQQLQIEEDCALKQIGENLDHEEDHGITQPPRRTDQ</sequence>
<protein>
    <submittedName>
        <fullName evidence="2">Uncharacterized protein</fullName>
    </submittedName>
</protein>
<comment type="caution">
    <text evidence="2">The sequence shown here is derived from an EMBL/GenBank/DDBJ whole genome shotgun (WGS) entry which is preliminary data.</text>
</comment>
<feature type="compositionally biased region" description="Basic and acidic residues" evidence="1">
    <location>
        <begin position="470"/>
        <end position="488"/>
    </location>
</feature>
<accession>A0A200RAE5</accession>
<evidence type="ECO:0000313" key="3">
    <source>
        <dbReference type="Proteomes" id="UP000195402"/>
    </source>
</evidence>
<feature type="region of interest" description="Disordered" evidence="1">
    <location>
        <begin position="467"/>
        <end position="488"/>
    </location>
</feature>
<dbReference type="Proteomes" id="UP000195402">
    <property type="component" value="Unassembled WGS sequence"/>
</dbReference>
<dbReference type="InParanoid" id="A0A200RAE5"/>
<dbReference type="OrthoDB" id="1937661at2759"/>
<dbReference type="AlphaFoldDB" id="A0A200RAE5"/>
<dbReference type="EMBL" id="MVGT01000180">
    <property type="protein sequence ID" value="OVA19687.1"/>
    <property type="molecule type" value="Genomic_DNA"/>
</dbReference>
<evidence type="ECO:0000313" key="2">
    <source>
        <dbReference type="EMBL" id="OVA19687.1"/>
    </source>
</evidence>
<organism evidence="2 3">
    <name type="scientific">Macleaya cordata</name>
    <name type="common">Five-seeded plume-poppy</name>
    <name type="synonym">Bocconia cordata</name>
    <dbReference type="NCBI Taxonomy" id="56857"/>
    <lineage>
        <taxon>Eukaryota</taxon>
        <taxon>Viridiplantae</taxon>
        <taxon>Streptophyta</taxon>
        <taxon>Embryophyta</taxon>
        <taxon>Tracheophyta</taxon>
        <taxon>Spermatophyta</taxon>
        <taxon>Magnoliopsida</taxon>
        <taxon>Ranunculales</taxon>
        <taxon>Papaveraceae</taxon>
        <taxon>Papaveroideae</taxon>
        <taxon>Macleaya</taxon>
    </lineage>
</organism>
<evidence type="ECO:0000256" key="1">
    <source>
        <dbReference type="SAM" id="MobiDB-lite"/>
    </source>
</evidence>
<keyword evidence="3" id="KW-1185">Reference proteome</keyword>
<name>A0A200RAE5_MACCD</name>
<gene>
    <name evidence="2" type="ORF">BVC80_9059g4</name>
</gene>
<dbReference type="OMA" id="ETHSHIN"/>